<dbReference type="RefSeq" id="WP_198324037.1">
    <property type="nucleotide sequence ID" value="NZ_CP104311.1"/>
</dbReference>
<dbReference type="Proteomes" id="UP001359308">
    <property type="component" value="Chromosome"/>
</dbReference>
<gene>
    <name evidence="1" type="ORF">N4J17_01680</name>
</gene>
<organism evidence="1 2">
    <name type="scientific">Methylococcus capsulatus</name>
    <dbReference type="NCBI Taxonomy" id="414"/>
    <lineage>
        <taxon>Bacteria</taxon>
        <taxon>Pseudomonadati</taxon>
        <taxon>Pseudomonadota</taxon>
        <taxon>Gammaproteobacteria</taxon>
        <taxon>Methylococcales</taxon>
        <taxon>Methylococcaceae</taxon>
        <taxon>Methylococcus</taxon>
    </lineage>
</organism>
<protein>
    <submittedName>
        <fullName evidence="1">Uncharacterized protein</fullName>
    </submittedName>
</protein>
<reference evidence="1 2" key="1">
    <citation type="submission" date="2022-09" db="EMBL/GenBank/DDBJ databases">
        <authorList>
            <person name="Giprobiosintez L."/>
        </authorList>
    </citation>
    <scope>NUCLEOTIDE SEQUENCE [LARGE SCALE GENOMIC DNA]</scope>
    <source>
        <strain evidence="2">VKPM-B-12549 (GBS-15)</strain>
    </source>
</reference>
<evidence type="ECO:0000313" key="1">
    <source>
        <dbReference type="EMBL" id="WWF02351.1"/>
    </source>
</evidence>
<name>A0ABZ2F5A4_METCP</name>
<keyword evidence="2" id="KW-1185">Reference proteome</keyword>
<proteinExistence type="predicted"/>
<accession>A0ABZ2F5A4</accession>
<sequence>MSEYRYYEFAAVDRPLTPEHQGDLDGRIETIDGRPRFDFSWSGFDENDPVSGRGWLRASGEQAEGRIFIHLGDDSELKAERRT</sequence>
<evidence type="ECO:0000313" key="2">
    <source>
        <dbReference type="Proteomes" id="UP001359308"/>
    </source>
</evidence>
<dbReference type="EMBL" id="CP104311">
    <property type="protein sequence ID" value="WWF02351.1"/>
    <property type="molecule type" value="Genomic_DNA"/>
</dbReference>